<evidence type="ECO:0000313" key="2">
    <source>
        <dbReference type="EMBL" id="HEG92778.1"/>
    </source>
</evidence>
<feature type="transmembrane region" description="Helical" evidence="1">
    <location>
        <begin position="146"/>
        <end position="162"/>
    </location>
</feature>
<protein>
    <recommendedName>
        <fullName evidence="3">DUF2029 domain-containing protein</fullName>
    </recommendedName>
</protein>
<reference evidence="2" key="1">
    <citation type="journal article" date="2020" name="mSystems">
        <title>Genome- and Community-Level Interaction Insights into Carbon Utilization and Element Cycling Functions of Hydrothermarchaeota in Hydrothermal Sediment.</title>
        <authorList>
            <person name="Zhou Z."/>
            <person name="Liu Y."/>
            <person name="Xu W."/>
            <person name="Pan J."/>
            <person name="Luo Z.H."/>
            <person name="Li M."/>
        </authorList>
    </citation>
    <scope>NUCLEOTIDE SEQUENCE [LARGE SCALE GENOMIC DNA]</scope>
    <source>
        <strain evidence="2">SpSt-210</strain>
    </source>
</reference>
<organism evidence="2">
    <name type="scientific">Thermorudis peleae</name>
    <dbReference type="NCBI Taxonomy" id="1382356"/>
    <lineage>
        <taxon>Bacteria</taxon>
        <taxon>Pseudomonadati</taxon>
        <taxon>Thermomicrobiota</taxon>
        <taxon>Thermomicrobia</taxon>
        <taxon>Thermomicrobia incertae sedis</taxon>
        <taxon>Thermorudis</taxon>
    </lineage>
</organism>
<feature type="transmembrane region" description="Helical" evidence="1">
    <location>
        <begin position="27"/>
        <end position="47"/>
    </location>
</feature>
<proteinExistence type="predicted"/>
<evidence type="ECO:0000256" key="1">
    <source>
        <dbReference type="SAM" id="Phobius"/>
    </source>
</evidence>
<feature type="transmembrane region" description="Helical" evidence="1">
    <location>
        <begin position="236"/>
        <end position="257"/>
    </location>
</feature>
<accession>A0A831TLJ7</accession>
<dbReference type="EMBL" id="DSIY01000356">
    <property type="protein sequence ID" value="HEG92778.1"/>
    <property type="molecule type" value="Genomic_DNA"/>
</dbReference>
<keyword evidence="1" id="KW-0812">Transmembrane</keyword>
<feature type="transmembrane region" description="Helical" evidence="1">
    <location>
        <begin position="426"/>
        <end position="446"/>
    </location>
</feature>
<keyword evidence="1" id="KW-1133">Transmembrane helix</keyword>
<keyword evidence="1" id="KW-0472">Membrane</keyword>
<dbReference type="AlphaFoldDB" id="A0A831TLJ7"/>
<comment type="caution">
    <text evidence="2">The sequence shown here is derived from an EMBL/GenBank/DDBJ whole genome shotgun (WGS) entry which is preliminary data.</text>
</comment>
<sequence>MTVSSRARANVARDVRRGTYTGVRSRLPVALALFLPAALVRLVLAPLTAWPNDTYPWITVGRDLLAGYGPYDRLGFSYPPGWAAVLALVLRPLALVFPPDRWATLPSSGLTDLPVPHPITLLAVKLPSILADLAVGWLLYRKSARAAALWLFNPLVIFVSSVHGQYDAFVSLTVLLALIAVLGGAAFLSGLACGLGTALKLTPLYAGPILLAAVVHRGLRAGKLRRAMLEPVRWGLGGLIGLLPALALLSTGFWVVVNARLGVAARTSDGLNPGALRRTPWAADWRLWTDWYPTLSQVLLIALPLAFALIVLVRGEQALIPAVTGGLTAVVVFQPVTQPQYILWVIPSALLSGSRAYAVLASVLALPALLYYDGLVGNLLAYVSQPLSLYLHRGYPFDATMTGHLDYLAQTGAFGGQSVSDSIGQFGALISPVWLCLLLVSLWKALRDGHEER</sequence>
<name>A0A831TLJ7_9BACT</name>
<evidence type="ECO:0008006" key="3">
    <source>
        <dbReference type="Google" id="ProtNLM"/>
    </source>
</evidence>
<feature type="transmembrane region" description="Helical" evidence="1">
    <location>
        <begin position="169"/>
        <end position="192"/>
    </location>
</feature>
<feature type="transmembrane region" description="Helical" evidence="1">
    <location>
        <begin position="119"/>
        <end position="140"/>
    </location>
</feature>
<feature type="transmembrane region" description="Helical" evidence="1">
    <location>
        <begin position="356"/>
        <end position="383"/>
    </location>
</feature>
<feature type="transmembrane region" description="Helical" evidence="1">
    <location>
        <begin position="291"/>
        <end position="312"/>
    </location>
</feature>
<gene>
    <name evidence="2" type="ORF">ENP34_15280</name>
</gene>
<feature type="transmembrane region" description="Helical" evidence="1">
    <location>
        <begin position="319"/>
        <end position="336"/>
    </location>
</feature>